<dbReference type="PANTHER" id="PTHR18839">
    <property type="entry name" value="MITOTIC INTERACTOR AND SUBSTRATE OF PLK1 MISP FAMILY MEMBER"/>
    <property type="match status" value="1"/>
</dbReference>
<feature type="compositionally biased region" description="Polar residues" evidence="1">
    <location>
        <begin position="1"/>
        <end position="16"/>
    </location>
</feature>
<proteinExistence type="predicted"/>
<dbReference type="AlphaFoldDB" id="A0A3Q3K9N6"/>
<feature type="region of interest" description="Disordered" evidence="1">
    <location>
        <begin position="523"/>
        <end position="557"/>
    </location>
</feature>
<feature type="compositionally biased region" description="Gly residues" evidence="1">
    <location>
        <begin position="599"/>
        <end position="608"/>
    </location>
</feature>
<dbReference type="Proteomes" id="UP000261600">
    <property type="component" value="Unplaced"/>
</dbReference>
<evidence type="ECO:0000256" key="1">
    <source>
        <dbReference type="SAM" id="MobiDB-lite"/>
    </source>
</evidence>
<reference evidence="2" key="1">
    <citation type="submission" date="2025-08" db="UniProtKB">
        <authorList>
            <consortium name="Ensembl"/>
        </authorList>
    </citation>
    <scope>IDENTIFICATION</scope>
</reference>
<accession>A0A3Q3K9N6</accession>
<feature type="region of interest" description="Disordered" evidence="1">
    <location>
        <begin position="580"/>
        <end position="701"/>
    </location>
</feature>
<feature type="compositionally biased region" description="Acidic residues" evidence="1">
    <location>
        <begin position="89"/>
        <end position="98"/>
    </location>
</feature>
<feature type="compositionally biased region" description="Polar residues" evidence="1">
    <location>
        <begin position="290"/>
        <end position="304"/>
    </location>
</feature>
<dbReference type="PANTHER" id="PTHR18839:SF0">
    <property type="entry name" value="MITOTIC INTERACTOR AND SUBSTRATE OF PLK1 ISOFORM X1-RELATED"/>
    <property type="match status" value="1"/>
</dbReference>
<evidence type="ECO:0008006" key="4">
    <source>
        <dbReference type="Google" id="ProtNLM"/>
    </source>
</evidence>
<name>A0A3Q3K9N6_MONAL</name>
<feature type="region of interest" description="Disordered" evidence="1">
    <location>
        <begin position="415"/>
        <end position="467"/>
    </location>
</feature>
<feature type="region of interest" description="Disordered" evidence="1">
    <location>
        <begin position="267"/>
        <end position="305"/>
    </location>
</feature>
<feature type="compositionally biased region" description="Polar residues" evidence="1">
    <location>
        <begin position="457"/>
        <end position="467"/>
    </location>
</feature>
<feature type="compositionally biased region" description="Polar residues" evidence="1">
    <location>
        <begin position="524"/>
        <end position="534"/>
    </location>
</feature>
<sequence length="701" mass="76504">MSPGSLNSQGRPQTPLLTEPVDQKVESPPEEIREDSVTAEDNDKQLHFSPDGFSYSEPENNTIEDAHYSPFDSNNTDDVYIVCSPPFVDESEKEEEVSTDTASCQQQRGSLDTTSKPFQSSYSLPVSTKPDPPATLPAVPADKHQVELLPESQYEHTPKGPNQEVAQQVHCPTSPPLLIITMELSSQGEAVSQGSGCVVAVRERHSRAGESTEGESEQTGGEEKQKENAVEKSKATGHQHCRGLLGYSQEVQIQELKGERYSKHSRMKSDLCDDTQSDSGVSTDFYPGSTLESNNIISTGTPTKETPIEREIRRAVERENSLRKSRGLPNPPTSPEYVEIPLKTAVLSQSFTAKSEGSQGKDRQFAGKMMYHEIHMETQREEDLVKLGKIPGLYDKGSVRQLKYKKQLFEAFQKPDDSTVSARSKSTSSYSANDTSALENREGISSQAPTVGDSHVENSQNTDVLNPKQNLSLVKRGGSTNLAPQGPGFSEATDCQVIILESNLSVPVQKLYAKQEAKPVTVVDSGNPNISSYRTGGHGGVTGSQPEQAEQDEEELTPKENPFFKLRSSVKKVKVEQDIRETQEREKELRKQRMSLYGCTGGAKGGGRPDSIEGKSLTLSSSSANGLAVLDSSDSSSTGGTGPSAARQSVGKLGVWPPAHAEEEKINQPQVHHCLQNSREKTPLVHQWESGLVNGHKEEDN</sequence>
<feature type="region of interest" description="Disordered" evidence="1">
    <location>
        <begin position="1"/>
        <end position="143"/>
    </location>
</feature>
<feature type="compositionally biased region" description="Basic and acidic residues" evidence="1">
    <location>
        <begin position="21"/>
        <end position="46"/>
    </location>
</feature>
<dbReference type="InterPro" id="IPR042779">
    <property type="entry name" value="MISP/MISP3-like"/>
</dbReference>
<feature type="compositionally biased region" description="Polar residues" evidence="1">
    <location>
        <begin position="99"/>
        <end position="126"/>
    </location>
</feature>
<feature type="compositionally biased region" description="Basic and acidic residues" evidence="1">
    <location>
        <begin position="221"/>
        <end position="234"/>
    </location>
</feature>
<feature type="compositionally biased region" description="Polar residues" evidence="1">
    <location>
        <begin position="433"/>
        <end position="449"/>
    </location>
</feature>
<evidence type="ECO:0000313" key="3">
    <source>
        <dbReference type="Proteomes" id="UP000261600"/>
    </source>
</evidence>
<protein>
    <recommendedName>
        <fullName evidence="4">A-kinase anchor protein 2 C-terminal domain-containing protein</fullName>
    </recommendedName>
</protein>
<organism evidence="2 3">
    <name type="scientific">Monopterus albus</name>
    <name type="common">Swamp eel</name>
    <dbReference type="NCBI Taxonomy" id="43700"/>
    <lineage>
        <taxon>Eukaryota</taxon>
        <taxon>Metazoa</taxon>
        <taxon>Chordata</taxon>
        <taxon>Craniata</taxon>
        <taxon>Vertebrata</taxon>
        <taxon>Euteleostomi</taxon>
        <taxon>Actinopterygii</taxon>
        <taxon>Neopterygii</taxon>
        <taxon>Teleostei</taxon>
        <taxon>Neoteleostei</taxon>
        <taxon>Acanthomorphata</taxon>
        <taxon>Anabantaria</taxon>
        <taxon>Synbranchiformes</taxon>
        <taxon>Synbranchidae</taxon>
        <taxon>Monopterus</taxon>
    </lineage>
</organism>
<feature type="compositionally biased region" description="Low complexity" evidence="1">
    <location>
        <begin position="418"/>
        <end position="432"/>
    </location>
</feature>
<feature type="region of interest" description="Disordered" evidence="1">
    <location>
        <begin position="203"/>
        <end position="243"/>
    </location>
</feature>
<feature type="compositionally biased region" description="Basic and acidic residues" evidence="1">
    <location>
        <begin position="580"/>
        <end position="591"/>
    </location>
</feature>
<reference evidence="2" key="2">
    <citation type="submission" date="2025-09" db="UniProtKB">
        <authorList>
            <consortium name="Ensembl"/>
        </authorList>
    </citation>
    <scope>IDENTIFICATION</scope>
</reference>
<evidence type="ECO:0000313" key="2">
    <source>
        <dbReference type="Ensembl" id="ENSMALP00000030679.1"/>
    </source>
</evidence>
<dbReference type="Ensembl" id="ENSMALT00000031221.1">
    <property type="protein sequence ID" value="ENSMALP00000030679.1"/>
    <property type="gene ID" value="ENSMALG00000021198.1"/>
</dbReference>
<keyword evidence="3" id="KW-1185">Reference proteome</keyword>